<dbReference type="AlphaFoldDB" id="S3BRS6"/>
<name>S3BRS6_OPHP1</name>
<dbReference type="VEuPathDB" id="FungiDB:F503_04842"/>
<proteinExistence type="predicted"/>
<feature type="signal peptide" evidence="1">
    <location>
        <begin position="1"/>
        <end position="18"/>
    </location>
</feature>
<dbReference type="InterPro" id="IPR029033">
    <property type="entry name" value="His_PPase_superfam"/>
</dbReference>
<organism evidence="2 3">
    <name type="scientific">Ophiostoma piceae (strain UAMH 11346)</name>
    <name type="common">Sap stain fungus</name>
    <dbReference type="NCBI Taxonomy" id="1262450"/>
    <lineage>
        <taxon>Eukaryota</taxon>
        <taxon>Fungi</taxon>
        <taxon>Dikarya</taxon>
        <taxon>Ascomycota</taxon>
        <taxon>Pezizomycotina</taxon>
        <taxon>Sordariomycetes</taxon>
        <taxon>Sordariomycetidae</taxon>
        <taxon>Ophiostomatales</taxon>
        <taxon>Ophiostomataceae</taxon>
        <taxon>Ophiostoma</taxon>
    </lineage>
</organism>
<dbReference type="eggNOG" id="ENOG502RZAI">
    <property type="taxonomic scope" value="Eukaryota"/>
</dbReference>
<gene>
    <name evidence="2" type="ORF">F503_04842</name>
</gene>
<dbReference type="OMA" id="ICWEHKA"/>
<keyword evidence="1" id="KW-0732">Signal</keyword>
<evidence type="ECO:0000256" key="1">
    <source>
        <dbReference type="SAM" id="SignalP"/>
    </source>
</evidence>
<dbReference type="EMBL" id="KE148163">
    <property type="protein sequence ID" value="EPE03994.1"/>
    <property type="molecule type" value="Genomic_DNA"/>
</dbReference>
<protein>
    <submittedName>
        <fullName evidence="2">Phosphoglycerate mutase family</fullName>
    </submittedName>
</protein>
<sequence>MKLSTALTVLAAAAAVEAKKSTGPTVYMIRHGEKPASGDGLSAAGLQRAQCLRSVFGASSEYNIDYIMAMTPKSDGKRQRPLDTVTPLAADLGLTVDTSCDRDDEKCVKKAVKAYDGTGNILICWEHSELTAIAEKLGASDVTDYPDDSYNLIWTDPYDYSAITNISSQNCAGLDD</sequence>
<dbReference type="SUPFAM" id="SSF53254">
    <property type="entry name" value="Phosphoglycerate mutase-like"/>
    <property type="match status" value="1"/>
</dbReference>
<dbReference type="STRING" id="1262450.S3BRS6"/>
<keyword evidence="3" id="KW-1185">Reference proteome</keyword>
<dbReference type="HOGENOM" id="CLU_085795_3_1_1"/>
<evidence type="ECO:0000313" key="2">
    <source>
        <dbReference type="EMBL" id="EPE03994.1"/>
    </source>
</evidence>
<feature type="chain" id="PRO_5004506482" evidence="1">
    <location>
        <begin position="19"/>
        <end position="176"/>
    </location>
</feature>
<dbReference type="OrthoDB" id="425925at2759"/>
<accession>S3BRS6</accession>
<dbReference type="Proteomes" id="UP000016923">
    <property type="component" value="Unassembled WGS sequence"/>
</dbReference>
<evidence type="ECO:0000313" key="3">
    <source>
        <dbReference type="Proteomes" id="UP000016923"/>
    </source>
</evidence>
<reference evidence="2 3" key="1">
    <citation type="journal article" date="2013" name="BMC Genomics">
        <title>The genome and transcriptome of the pine saprophyte Ophiostoma piceae, and a comparison with the bark beetle-associated pine pathogen Grosmannia clavigera.</title>
        <authorList>
            <person name="Haridas S."/>
            <person name="Wang Y."/>
            <person name="Lim L."/>
            <person name="Massoumi Alamouti S."/>
            <person name="Jackman S."/>
            <person name="Docking R."/>
            <person name="Robertson G."/>
            <person name="Birol I."/>
            <person name="Bohlmann J."/>
            <person name="Breuil C."/>
        </authorList>
    </citation>
    <scope>NUCLEOTIDE SEQUENCE [LARGE SCALE GENOMIC DNA]</scope>
    <source>
        <strain evidence="2 3">UAMH 11346</strain>
    </source>
</reference>